<comment type="catalytic activity">
    <reaction evidence="8">
        <text>L-seryl-[protein] + ATP = O-phospho-L-seryl-[protein] + ADP + H(+)</text>
        <dbReference type="Rhea" id="RHEA:17989"/>
        <dbReference type="Rhea" id="RHEA-COMP:9863"/>
        <dbReference type="Rhea" id="RHEA-COMP:11604"/>
        <dbReference type="ChEBI" id="CHEBI:15378"/>
        <dbReference type="ChEBI" id="CHEBI:29999"/>
        <dbReference type="ChEBI" id="CHEBI:30616"/>
        <dbReference type="ChEBI" id="CHEBI:83421"/>
        <dbReference type="ChEBI" id="CHEBI:456216"/>
        <dbReference type="EC" id="2.7.11.1"/>
    </reaction>
</comment>
<sequence length="200" mass="21948">DDFEHASPIIYPQQNSLFLCRLQVAANRCIKLRYRVFVHPALHPAWSLNCRQRTTATSTAPVESKEPSTSSSPPQSPTKPTSEENVTAPPSTSTDETSESQPALNLTLRLRNAKNELNDIRFDFKHGEDTPQGVAQELVSAGLINGVDVILVAANLEKALQSPAAYRHPAFMVFQLKTPVPSGQTKDEKTLIGFAQLTIN</sequence>
<reference evidence="10" key="1">
    <citation type="submission" date="2020-04" db="EMBL/GenBank/DDBJ databases">
        <authorList>
            <person name="Alioto T."/>
            <person name="Alioto T."/>
            <person name="Gomez Garrido J."/>
        </authorList>
    </citation>
    <scope>NUCLEOTIDE SEQUENCE</scope>
    <source>
        <strain evidence="10">A484AB</strain>
    </source>
</reference>
<proteinExistence type="predicted"/>
<keyword evidence="4" id="KW-0547">Nucleotide-binding</keyword>
<evidence type="ECO:0000256" key="4">
    <source>
        <dbReference type="ARBA" id="ARBA00022741"/>
    </source>
</evidence>
<evidence type="ECO:0000256" key="3">
    <source>
        <dbReference type="ARBA" id="ARBA00022679"/>
    </source>
</evidence>
<dbReference type="AlphaFoldDB" id="A0A7D9DY98"/>
<feature type="compositionally biased region" description="Low complexity" evidence="9">
    <location>
        <begin position="67"/>
        <end position="95"/>
    </location>
</feature>
<comment type="caution">
    <text evidence="10">The sequence shown here is derived from an EMBL/GenBank/DDBJ whole genome shotgun (WGS) entry which is preliminary data.</text>
</comment>
<keyword evidence="3" id="KW-0808">Transferase</keyword>
<dbReference type="EC" id="2.7.11.1" evidence="1"/>
<evidence type="ECO:0000256" key="1">
    <source>
        <dbReference type="ARBA" id="ARBA00012513"/>
    </source>
</evidence>
<feature type="non-terminal residue" evidence="10">
    <location>
        <position position="200"/>
    </location>
</feature>
<organism evidence="10 11">
    <name type="scientific">Paramuricea clavata</name>
    <name type="common">Red gorgonian</name>
    <name type="synonym">Violescent sea-whip</name>
    <dbReference type="NCBI Taxonomy" id="317549"/>
    <lineage>
        <taxon>Eukaryota</taxon>
        <taxon>Metazoa</taxon>
        <taxon>Cnidaria</taxon>
        <taxon>Anthozoa</taxon>
        <taxon>Octocorallia</taxon>
        <taxon>Malacalcyonacea</taxon>
        <taxon>Plexauridae</taxon>
        <taxon>Paramuricea</taxon>
    </lineage>
</organism>
<dbReference type="Pfam" id="PF12202">
    <property type="entry name" value="OSR1_C"/>
    <property type="match status" value="1"/>
</dbReference>
<keyword evidence="6" id="KW-0067">ATP-binding</keyword>
<keyword evidence="11" id="KW-1185">Reference proteome</keyword>
<dbReference type="EMBL" id="CACRXK020002984">
    <property type="protein sequence ID" value="CAB3996949.1"/>
    <property type="molecule type" value="Genomic_DNA"/>
</dbReference>
<name>A0A7D9DY98_PARCT</name>
<dbReference type="GO" id="GO:0004674">
    <property type="term" value="F:protein serine/threonine kinase activity"/>
    <property type="evidence" value="ECO:0007669"/>
    <property type="project" value="UniProtKB-KW"/>
</dbReference>
<evidence type="ECO:0000256" key="5">
    <source>
        <dbReference type="ARBA" id="ARBA00022777"/>
    </source>
</evidence>
<dbReference type="InterPro" id="IPR024678">
    <property type="entry name" value="Kinase_OSR1/WNK_CCT"/>
</dbReference>
<evidence type="ECO:0000256" key="8">
    <source>
        <dbReference type="ARBA" id="ARBA00048679"/>
    </source>
</evidence>
<accession>A0A7D9DY98</accession>
<evidence type="ECO:0000313" key="11">
    <source>
        <dbReference type="Proteomes" id="UP001152795"/>
    </source>
</evidence>
<evidence type="ECO:0000256" key="7">
    <source>
        <dbReference type="ARBA" id="ARBA00047899"/>
    </source>
</evidence>
<feature type="region of interest" description="Disordered" evidence="9">
    <location>
        <begin position="57"/>
        <end position="103"/>
    </location>
</feature>
<comment type="catalytic activity">
    <reaction evidence="7">
        <text>L-threonyl-[protein] + ATP = O-phospho-L-threonyl-[protein] + ADP + H(+)</text>
        <dbReference type="Rhea" id="RHEA:46608"/>
        <dbReference type="Rhea" id="RHEA-COMP:11060"/>
        <dbReference type="Rhea" id="RHEA-COMP:11605"/>
        <dbReference type="ChEBI" id="CHEBI:15378"/>
        <dbReference type="ChEBI" id="CHEBI:30013"/>
        <dbReference type="ChEBI" id="CHEBI:30616"/>
        <dbReference type="ChEBI" id="CHEBI:61977"/>
        <dbReference type="ChEBI" id="CHEBI:456216"/>
        <dbReference type="EC" id="2.7.11.1"/>
    </reaction>
</comment>
<dbReference type="OrthoDB" id="8693905at2759"/>
<dbReference type="GO" id="GO:0005524">
    <property type="term" value="F:ATP binding"/>
    <property type="evidence" value="ECO:0007669"/>
    <property type="project" value="UniProtKB-KW"/>
</dbReference>
<evidence type="ECO:0000256" key="2">
    <source>
        <dbReference type="ARBA" id="ARBA00022527"/>
    </source>
</evidence>
<keyword evidence="5 10" id="KW-0418">Kinase</keyword>
<evidence type="ECO:0000256" key="6">
    <source>
        <dbReference type="ARBA" id="ARBA00022840"/>
    </source>
</evidence>
<dbReference type="Proteomes" id="UP001152795">
    <property type="component" value="Unassembled WGS sequence"/>
</dbReference>
<evidence type="ECO:0000256" key="9">
    <source>
        <dbReference type="SAM" id="MobiDB-lite"/>
    </source>
</evidence>
<dbReference type="Gene3D" id="3.10.20.90">
    <property type="entry name" value="Phosphatidylinositol 3-kinase Catalytic Subunit, Chain A, domain 1"/>
    <property type="match status" value="1"/>
</dbReference>
<evidence type="ECO:0000313" key="10">
    <source>
        <dbReference type="EMBL" id="CAB3996949.1"/>
    </source>
</evidence>
<protein>
    <recommendedName>
        <fullName evidence="1">non-specific serine/threonine protein kinase</fullName>
        <ecNumber evidence="1">2.7.11.1</ecNumber>
    </recommendedName>
</protein>
<keyword evidence="2" id="KW-0723">Serine/threonine-protein kinase</keyword>
<gene>
    <name evidence="10" type="ORF">PACLA_8A058222</name>
</gene>